<accession>A0AAV9HN35</accession>
<feature type="region of interest" description="Disordered" evidence="1">
    <location>
        <begin position="357"/>
        <end position="376"/>
    </location>
</feature>
<comment type="caution">
    <text evidence="2">The sequence shown here is derived from an EMBL/GenBank/DDBJ whole genome shotgun (WGS) entry which is preliminary data.</text>
</comment>
<protein>
    <submittedName>
        <fullName evidence="2">Uncharacterized protein</fullName>
    </submittedName>
</protein>
<reference evidence="2" key="1">
    <citation type="journal article" date="2023" name="Mol. Phylogenet. Evol.">
        <title>Genome-scale phylogeny and comparative genomics of the fungal order Sordariales.</title>
        <authorList>
            <person name="Hensen N."/>
            <person name="Bonometti L."/>
            <person name="Westerberg I."/>
            <person name="Brannstrom I.O."/>
            <person name="Guillou S."/>
            <person name="Cros-Aarteil S."/>
            <person name="Calhoun S."/>
            <person name="Haridas S."/>
            <person name="Kuo A."/>
            <person name="Mondo S."/>
            <person name="Pangilinan J."/>
            <person name="Riley R."/>
            <person name="LaButti K."/>
            <person name="Andreopoulos B."/>
            <person name="Lipzen A."/>
            <person name="Chen C."/>
            <person name="Yan M."/>
            <person name="Daum C."/>
            <person name="Ng V."/>
            <person name="Clum A."/>
            <person name="Steindorff A."/>
            <person name="Ohm R.A."/>
            <person name="Martin F."/>
            <person name="Silar P."/>
            <person name="Natvig D.O."/>
            <person name="Lalanne C."/>
            <person name="Gautier V."/>
            <person name="Ament-Velasquez S.L."/>
            <person name="Kruys A."/>
            <person name="Hutchinson M.I."/>
            <person name="Powell A.J."/>
            <person name="Barry K."/>
            <person name="Miller A.N."/>
            <person name="Grigoriev I.V."/>
            <person name="Debuchy R."/>
            <person name="Gladieux P."/>
            <person name="Hiltunen Thoren M."/>
            <person name="Johannesson H."/>
        </authorList>
    </citation>
    <scope>NUCLEOTIDE SEQUENCE</scope>
    <source>
        <strain evidence="2">PSN324</strain>
    </source>
</reference>
<gene>
    <name evidence="2" type="ORF">QBC42DRAFT_328231</name>
</gene>
<keyword evidence="3" id="KW-1185">Reference proteome</keyword>
<evidence type="ECO:0000313" key="3">
    <source>
        <dbReference type="Proteomes" id="UP001321749"/>
    </source>
</evidence>
<feature type="region of interest" description="Disordered" evidence="1">
    <location>
        <begin position="154"/>
        <end position="206"/>
    </location>
</feature>
<sequence length="494" mass="52915">MPRILPEMTSLGAPVTGAANKLTKAKGKVVKPILKKLSHSPKNSLDLDRGWDEQTIEQMECSGYVSSRANSVMDGKFGYADGGSVGIGGGGSSARVKSFLNHGRSGSQTSTGSGPRGASGFVHPFAQAPRTSTPPLSYANSLASFDANNAAGAAAAPRDCSPTITENEDDEGCDTVHANPSFAPSRPSMQSQRTSSYSDTPTVKPPSLRINTAGAAAGRSASGATVVSRLAHGSNISTPSQSDLHLANSVGVSASGALESPTGSICAVPVNNSSSGATPMSPLRSSLDMAGFPRLRSRSEMDTASRAENIRAARRKFEEREKIKEEKYDREMIKKRERKDTKEAARIERGEIIRPSINRKNTSSSTGSMSSPTQPGVFGRKVATWTEGAGYAGQPSRNDLSAVLEHGYSSAPAGGLISRRHTDSPQTEKHMGFMSRKYDSVPLETPPAFGPGVDEVRFETTRRRRSTKTKRRTQGYWHEFLLWLRTKLLRLRGR</sequence>
<feature type="compositionally biased region" description="Low complexity" evidence="1">
    <location>
        <begin position="362"/>
        <end position="373"/>
    </location>
</feature>
<name>A0AAV9HN35_9PEZI</name>
<evidence type="ECO:0000256" key="1">
    <source>
        <dbReference type="SAM" id="MobiDB-lite"/>
    </source>
</evidence>
<dbReference type="Proteomes" id="UP001321749">
    <property type="component" value="Unassembled WGS sequence"/>
</dbReference>
<organism evidence="2 3">
    <name type="scientific">Cladorrhinum samala</name>
    <dbReference type="NCBI Taxonomy" id="585594"/>
    <lineage>
        <taxon>Eukaryota</taxon>
        <taxon>Fungi</taxon>
        <taxon>Dikarya</taxon>
        <taxon>Ascomycota</taxon>
        <taxon>Pezizomycotina</taxon>
        <taxon>Sordariomycetes</taxon>
        <taxon>Sordariomycetidae</taxon>
        <taxon>Sordariales</taxon>
        <taxon>Podosporaceae</taxon>
        <taxon>Cladorrhinum</taxon>
    </lineage>
</organism>
<feature type="compositionally biased region" description="Low complexity" evidence="1">
    <location>
        <begin position="103"/>
        <end position="113"/>
    </location>
</feature>
<feature type="compositionally biased region" description="Polar residues" evidence="1">
    <location>
        <begin position="187"/>
        <end position="201"/>
    </location>
</feature>
<dbReference type="EMBL" id="MU864978">
    <property type="protein sequence ID" value="KAK4462072.1"/>
    <property type="molecule type" value="Genomic_DNA"/>
</dbReference>
<reference evidence="2" key="2">
    <citation type="submission" date="2023-06" db="EMBL/GenBank/DDBJ databases">
        <authorList>
            <consortium name="Lawrence Berkeley National Laboratory"/>
            <person name="Mondo S.J."/>
            <person name="Hensen N."/>
            <person name="Bonometti L."/>
            <person name="Westerberg I."/>
            <person name="Brannstrom I.O."/>
            <person name="Guillou S."/>
            <person name="Cros-Aarteil S."/>
            <person name="Calhoun S."/>
            <person name="Haridas S."/>
            <person name="Kuo A."/>
            <person name="Pangilinan J."/>
            <person name="Riley R."/>
            <person name="Labutti K."/>
            <person name="Andreopoulos B."/>
            <person name="Lipzen A."/>
            <person name="Chen C."/>
            <person name="Yanf M."/>
            <person name="Daum C."/>
            <person name="Ng V."/>
            <person name="Clum A."/>
            <person name="Steindorff A."/>
            <person name="Ohm R."/>
            <person name="Martin F."/>
            <person name="Silar P."/>
            <person name="Natvig D."/>
            <person name="Lalanne C."/>
            <person name="Gautier V."/>
            <person name="Ament-Velasquez S.L."/>
            <person name="Kruys A."/>
            <person name="Hutchinson M.I."/>
            <person name="Powell A.J."/>
            <person name="Barry K."/>
            <person name="Miller A.N."/>
            <person name="Grigoriev I.V."/>
            <person name="Debuchy R."/>
            <person name="Gladieux P."/>
            <person name="Thoren M.H."/>
            <person name="Johannesson H."/>
        </authorList>
    </citation>
    <scope>NUCLEOTIDE SEQUENCE</scope>
    <source>
        <strain evidence="2">PSN324</strain>
    </source>
</reference>
<proteinExistence type="predicted"/>
<evidence type="ECO:0000313" key="2">
    <source>
        <dbReference type="EMBL" id="KAK4462072.1"/>
    </source>
</evidence>
<dbReference type="AlphaFoldDB" id="A0AAV9HN35"/>
<feature type="region of interest" description="Disordered" evidence="1">
    <location>
        <begin position="98"/>
        <end position="134"/>
    </location>
</feature>